<protein>
    <recommendedName>
        <fullName evidence="1">GTPase-associated system helical domain-containing protein</fullName>
    </recommendedName>
</protein>
<proteinExistence type="predicted"/>
<evidence type="ECO:0000313" key="3">
    <source>
        <dbReference type="Proteomes" id="UP000471147"/>
    </source>
</evidence>
<gene>
    <name evidence="2" type="ORF">EUU23_09330</name>
</gene>
<sequence>MADLATYIRIYDADPDDDLVGKREAAIKDAISALRKTTTAPNLVEMASAAARSFSEDTTPDPLGAIVATAIKAKAPSFVREEREMEVSVISALAVAGMLDIPETASVVTIKDIVAATLWSALSFQTPITNVKHEQLRQEVMVSARDRTLNRGEVSRKRMVPREVPEFAEGEIASVEKSVNIARTSITALTNNAVLDREEIDVLWWSVSGRSPITGGAYDEIDPEARGLLRAFELGILMRRLPSQAMRRIVLSGVPALGDISFGDILTSVEKIRDRIVEAVPAHDTIRSNPIAFPLLTAVLDETTKTPAITKKGDEWVSRALLETALARLCETPDPKL</sequence>
<dbReference type="InterPro" id="IPR045523">
    <property type="entry name" value="GASH"/>
</dbReference>
<dbReference type="RefSeq" id="WP_160353881.1">
    <property type="nucleotide sequence ID" value="NZ_SDWJ01000002.1"/>
</dbReference>
<keyword evidence="3" id="KW-1185">Reference proteome</keyword>
<reference evidence="2 3" key="1">
    <citation type="submission" date="2019-01" db="EMBL/GenBank/DDBJ databases">
        <title>Sphingorhabdus lacus sp.nov., isolated from an oligotrophic freshwater lake.</title>
        <authorList>
            <person name="Park M."/>
        </authorList>
    </citation>
    <scope>NUCLEOTIDE SEQUENCE [LARGE SCALE GENOMIC DNA]</scope>
    <source>
        <strain evidence="2 3">IMCC26285</strain>
    </source>
</reference>
<dbReference type="Proteomes" id="UP000471147">
    <property type="component" value="Unassembled WGS sequence"/>
</dbReference>
<feature type="domain" description="GTPase-associated system helical" evidence="1">
    <location>
        <begin position="1"/>
        <end position="153"/>
    </location>
</feature>
<dbReference type="AlphaFoldDB" id="A0A6I4LWH7"/>
<comment type="caution">
    <text evidence="2">The sequence shown here is derived from an EMBL/GenBank/DDBJ whole genome shotgun (WGS) entry which is preliminary data.</text>
</comment>
<name>A0A6I4LWH7_9SPHN</name>
<organism evidence="2 3">
    <name type="scientific">Sphingorhabdus profundilacus</name>
    <dbReference type="NCBI Taxonomy" id="2509718"/>
    <lineage>
        <taxon>Bacteria</taxon>
        <taxon>Pseudomonadati</taxon>
        <taxon>Pseudomonadota</taxon>
        <taxon>Alphaproteobacteria</taxon>
        <taxon>Sphingomonadales</taxon>
        <taxon>Sphingomonadaceae</taxon>
        <taxon>Sphingorhabdus</taxon>
    </lineage>
</organism>
<feature type="domain" description="GTPase-associated system helical" evidence="1">
    <location>
        <begin position="172"/>
        <end position="303"/>
    </location>
</feature>
<dbReference type="Pfam" id="PF19994">
    <property type="entry name" value="GASH"/>
    <property type="match status" value="2"/>
</dbReference>
<accession>A0A6I4LWH7</accession>
<evidence type="ECO:0000259" key="1">
    <source>
        <dbReference type="Pfam" id="PF19994"/>
    </source>
</evidence>
<evidence type="ECO:0000313" key="2">
    <source>
        <dbReference type="EMBL" id="MVZ97907.1"/>
    </source>
</evidence>
<dbReference type="EMBL" id="SDWJ01000002">
    <property type="protein sequence ID" value="MVZ97907.1"/>
    <property type="molecule type" value="Genomic_DNA"/>
</dbReference>
<dbReference type="OrthoDB" id="6637879at2"/>